<dbReference type="AlphaFoldDB" id="A0A448WA00"/>
<reference evidence="2" key="1">
    <citation type="submission" date="2018-11" db="EMBL/GenBank/DDBJ databases">
        <authorList>
            <consortium name="Pathogen Informatics"/>
        </authorList>
    </citation>
    <scope>NUCLEOTIDE SEQUENCE</scope>
</reference>
<protein>
    <submittedName>
        <fullName evidence="2">Uncharacterized protein</fullName>
    </submittedName>
</protein>
<dbReference type="Proteomes" id="UP000784294">
    <property type="component" value="Unassembled WGS sequence"/>
</dbReference>
<name>A0A448WA00_9PLAT</name>
<keyword evidence="3" id="KW-1185">Reference proteome</keyword>
<feature type="compositionally biased region" description="Polar residues" evidence="1">
    <location>
        <begin position="38"/>
        <end position="54"/>
    </location>
</feature>
<evidence type="ECO:0000313" key="3">
    <source>
        <dbReference type="Proteomes" id="UP000784294"/>
    </source>
</evidence>
<comment type="caution">
    <text evidence="2">The sequence shown here is derived from an EMBL/GenBank/DDBJ whole genome shotgun (WGS) entry which is preliminary data.</text>
</comment>
<feature type="region of interest" description="Disordered" evidence="1">
    <location>
        <begin position="38"/>
        <end position="65"/>
    </location>
</feature>
<proteinExistence type="predicted"/>
<organism evidence="2 3">
    <name type="scientific">Protopolystoma xenopodis</name>
    <dbReference type="NCBI Taxonomy" id="117903"/>
    <lineage>
        <taxon>Eukaryota</taxon>
        <taxon>Metazoa</taxon>
        <taxon>Spiralia</taxon>
        <taxon>Lophotrochozoa</taxon>
        <taxon>Platyhelminthes</taxon>
        <taxon>Monogenea</taxon>
        <taxon>Polyopisthocotylea</taxon>
        <taxon>Polystomatidea</taxon>
        <taxon>Polystomatidae</taxon>
        <taxon>Protopolystoma</taxon>
    </lineage>
</organism>
<accession>A0A448WA00</accession>
<evidence type="ECO:0000256" key="1">
    <source>
        <dbReference type="SAM" id="MobiDB-lite"/>
    </source>
</evidence>
<evidence type="ECO:0000313" key="2">
    <source>
        <dbReference type="EMBL" id="VEL06679.1"/>
    </source>
</evidence>
<sequence length="152" mass="16521">MISYFVPIVENIPDGVSSVLADSIFSLTESKKCTKNDVQSQGKLVSTSRSQDSTPRPPLVPTEQARTVASTPDDAYLLADLFEVHMQFAGFLTYNFSLPLLSYPLLVIRRFPGTGIFMNMDIICPASDSGGKTDCASLNLFVETFAGNIEGN</sequence>
<dbReference type="EMBL" id="CAAALY010000227">
    <property type="protein sequence ID" value="VEL06679.1"/>
    <property type="molecule type" value="Genomic_DNA"/>
</dbReference>
<gene>
    <name evidence="2" type="ORF">PXEA_LOCUS119</name>
</gene>